<sequence>MSILRFVLPALAVAGTAFAQCSVSGTTTIQNSGDATALASCKTFSGSIAIATGTTDNIDLGNMQAITGDLVVNNASQITTLGGAGLKTIKGTFNLDQVQILSTLSFPQLTTVGTILWNALPNLQQLTFTTGVQMASTVNIQNTELSSLDGINVQTVDTFYIANNRYLGDINMQLTNVSTSLILEANNPGVNVSFPNLIWAFNMTFRNCSSVQTPSLASLNGSMGFYGNDIQSYAAPNLTEVGGSLSFVSNTQLTNISLPELTQLGGGFQISNNTLLKTIDGFPKLKTIVGALDFNGNFTDVELPSLGDVRGAFNIQSSGDISKACSNFQSLKSSSVIKGSYECAGLQSKPGGAGTTPTGTATGAGATKTGAAGRLDVSAGAVMGMSGVLAAMFGLL</sequence>
<evidence type="ECO:0000256" key="7">
    <source>
        <dbReference type="SAM" id="SignalP"/>
    </source>
</evidence>
<evidence type="ECO:0000256" key="5">
    <source>
        <dbReference type="ARBA" id="ARBA00023180"/>
    </source>
</evidence>
<reference evidence="8 9" key="1">
    <citation type="journal article" date="2016" name="Nat. Commun.">
        <title>Ectomycorrhizal ecology is imprinted in the genome of the dominant symbiotic fungus Cenococcum geophilum.</title>
        <authorList>
            <consortium name="DOE Joint Genome Institute"/>
            <person name="Peter M."/>
            <person name="Kohler A."/>
            <person name="Ohm R.A."/>
            <person name="Kuo A."/>
            <person name="Krutzmann J."/>
            <person name="Morin E."/>
            <person name="Arend M."/>
            <person name="Barry K.W."/>
            <person name="Binder M."/>
            <person name="Choi C."/>
            <person name="Clum A."/>
            <person name="Copeland A."/>
            <person name="Grisel N."/>
            <person name="Haridas S."/>
            <person name="Kipfer T."/>
            <person name="LaButti K."/>
            <person name="Lindquist E."/>
            <person name="Lipzen A."/>
            <person name="Maire R."/>
            <person name="Meier B."/>
            <person name="Mihaltcheva S."/>
            <person name="Molinier V."/>
            <person name="Murat C."/>
            <person name="Poggeler S."/>
            <person name="Quandt C.A."/>
            <person name="Sperisen C."/>
            <person name="Tritt A."/>
            <person name="Tisserant E."/>
            <person name="Crous P.W."/>
            <person name="Henrissat B."/>
            <person name="Nehls U."/>
            <person name="Egli S."/>
            <person name="Spatafora J.W."/>
            <person name="Grigoriev I.V."/>
            <person name="Martin F.M."/>
        </authorList>
    </citation>
    <scope>NUCLEOTIDE SEQUENCE [LARGE SCALE GENOMIC DNA]</scope>
    <source>
        <strain evidence="8 9">CBS 207.34</strain>
    </source>
</reference>
<evidence type="ECO:0000256" key="1">
    <source>
        <dbReference type="ARBA" id="ARBA00004191"/>
    </source>
</evidence>
<name>A0A8E2FC76_9PEZI</name>
<keyword evidence="5" id="KW-0325">Glycoprotein</keyword>
<dbReference type="GO" id="GO:0009277">
    <property type="term" value="C:fungal-type cell wall"/>
    <property type="evidence" value="ECO:0007669"/>
    <property type="project" value="TreeGrafter"/>
</dbReference>
<evidence type="ECO:0008006" key="10">
    <source>
        <dbReference type="Google" id="ProtNLM"/>
    </source>
</evidence>
<evidence type="ECO:0000313" key="8">
    <source>
        <dbReference type="EMBL" id="OCL14273.1"/>
    </source>
</evidence>
<evidence type="ECO:0000256" key="2">
    <source>
        <dbReference type="ARBA" id="ARBA00022512"/>
    </source>
</evidence>
<dbReference type="InterPro" id="IPR051648">
    <property type="entry name" value="CWI-Assembly_Regulator"/>
</dbReference>
<dbReference type="GO" id="GO:0031505">
    <property type="term" value="P:fungal-type cell wall organization"/>
    <property type="evidence" value="ECO:0007669"/>
    <property type="project" value="TreeGrafter"/>
</dbReference>
<keyword evidence="4 7" id="KW-0732">Signal</keyword>
<evidence type="ECO:0000256" key="3">
    <source>
        <dbReference type="ARBA" id="ARBA00022525"/>
    </source>
</evidence>
<dbReference type="GO" id="GO:0005886">
    <property type="term" value="C:plasma membrane"/>
    <property type="evidence" value="ECO:0007669"/>
    <property type="project" value="TreeGrafter"/>
</dbReference>
<feature type="compositionally biased region" description="Low complexity" evidence="6">
    <location>
        <begin position="355"/>
        <end position="367"/>
    </location>
</feature>
<evidence type="ECO:0000256" key="4">
    <source>
        <dbReference type="ARBA" id="ARBA00022729"/>
    </source>
</evidence>
<comment type="subcellular location">
    <subcellularLocation>
        <location evidence="1">Secreted</location>
        <location evidence="1">Cell wall</location>
    </subcellularLocation>
</comment>
<evidence type="ECO:0000313" key="9">
    <source>
        <dbReference type="Proteomes" id="UP000250140"/>
    </source>
</evidence>
<gene>
    <name evidence="8" type="ORF">AOQ84DRAFT_43577</name>
</gene>
<proteinExistence type="predicted"/>
<dbReference type="PANTHER" id="PTHR31018">
    <property type="entry name" value="SPORULATION-SPECIFIC PROTEIN-RELATED"/>
    <property type="match status" value="1"/>
</dbReference>
<dbReference type="InterPro" id="IPR036941">
    <property type="entry name" value="Rcpt_L-dom_sf"/>
</dbReference>
<feature type="signal peptide" evidence="7">
    <location>
        <begin position="1"/>
        <end position="19"/>
    </location>
</feature>
<feature type="region of interest" description="Disordered" evidence="6">
    <location>
        <begin position="348"/>
        <end position="367"/>
    </location>
</feature>
<dbReference type="Pfam" id="PF12454">
    <property type="entry name" value="Ecm33"/>
    <property type="match status" value="1"/>
</dbReference>
<dbReference type="Proteomes" id="UP000250140">
    <property type="component" value="Unassembled WGS sequence"/>
</dbReference>
<keyword evidence="9" id="KW-1185">Reference proteome</keyword>
<dbReference type="EMBL" id="KV748593">
    <property type="protein sequence ID" value="OCL14273.1"/>
    <property type="molecule type" value="Genomic_DNA"/>
</dbReference>
<accession>A0A8E2FC76</accession>
<organism evidence="8 9">
    <name type="scientific">Glonium stellatum</name>
    <dbReference type="NCBI Taxonomy" id="574774"/>
    <lineage>
        <taxon>Eukaryota</taxon>
        <taxon>Fungi</taxon>
        <taxon>Dikarya</taxon>
        <taxon>Ascomycota</taxon>
        <taxon>Pezizomycotina</taxon>
        <taxon>Dothideomycetes</taxon>
        <taxon>Pleosporomycetidae</taxon>
        <taxon>Gloniales</taxon>
        <taxon>Gloniaceae</taxon>
        <taxon>Glonium</taxon>
    </lineage>
</organism>
<feature type="chain" id="PRO_5034970192" description="GPI-anchored cell wall organization protein Ecm33" evidence="7">
    <location>
        <begin position="20"/>
        <end position="396"/>
    </location>
</feature>
<dbReference type="OrthoDB" id="536881at2759"/>
<dbReference type="AlphaFoldDB" id="A0A8E2FC76"/>
<evidence type="ECO:0000256" key="6">
    <source>
        <dbReference type="SAM" id="MobiDB-lite"/>
    </source>
</evidence>
<protein>
    <recommendedName>
        <fullName evidence="10">GPI-anchored cell wall organization protein Ecm33</fullName>
    </recommendedName>
</protein>
<keyword evidence="3" id="KW-0964">Secreted</keyword>
<dbReference type="SUPFAM" id="SSF52058">
    <property type="entry name" value="L domain-like"/>
    <property type="match status" value="1"/>
</dbReference>
<dbReference type="GO" id="GO:0009986">
    <property type="term" value="C:cell surface"/>
    <property type="evidence" value="ECO:0007669"/>
    <property type="project" value="TreeGrafter"/>
</dbReference>
<dbReference type="Gene3D" id="3.80.20.20">
    <property type="entry name" value="Receptor L-domain"/>
    <property type="match status" value="1"/>
</dbReference>
<keyword evidence="2" id="KW-0134">Cell wall</keyword>
<dbReference type="PANTHER" id="PTHR31018:SF3">
    <property type="entry name" value="RECEPTOR PROTEIN-TYROSINE KINASE"/>
    <property type="match status" value="1"/>
</dbReference>